<reference evidence="1 2" key="2">
    <citation type="submission" date="2018-11" db="EMBL/GenBank/DDBJ databases">
        <authorList>
            <consortium name="Pathogen Informatics"/>
        </authorList>
    </citation>
    <scope>NUCLEOTIDE SEQUENCE [LARGE SCALE GENOMIC DNA]</scope>
</reference>
<keyword evidence="2" id="KW-1185">Reference proteome</keyword>
<evidence type="ECO:0000313" key="2">
    <source>
        <dbReference type="Proteomes" id="UP000271098"/>
    </source>
</evidence>
<proteinExistence type="predicted"/>
<dbReference type="OrthoDB" id="339325at2759"/>
<dbReference type="EMBL" id="UYRT01012590">
    <property type="protein sequence ID" value="VDK52048.1"/>
    <property type="molecule type" value="Genomic_DNA"/>
</dbReference>
<evidence type="ECO:0000313" key="3">
    <source>
        <dbReference type="WBParaSite" id="GPUH_0000576601-mRNA-1"/>
    </source>
</evidence>
<name>A0A183DAL7_9BILA</name>
<reference evidence="3" key="1">
    <citation type="submission" date="2016-06" db="UniProtKB">
        <authorList>
            <consortium name="WormBaseParasite"/>
        </authorList>
    </citation>
    <scope>IDENTIFICATION</scope>
</reference>
<dbReference type="Gene3D" id="1.10.510.10">
    <property type="entry name" value="Transferase(Phosphotransferase) domain 1"/>
    <property type="match status" value="1"/>
</dbReference>
<protein>
    <submittedName>
        <fullName evidence="3">PK_Tyr_Ser-Thr domain-containing protein</fullName>
    </submittedName>
</protein>
<evidence type="ECO:0000313" key="1">
    <source>
        <dbReference type="EMBL" id="VDK52048.1"/>
    </source>
</evidence>
<dbReference type="WBParaSite" id="GPUH_0000576601-mRNA-1">
    <property type="protein sequence ID" value="GPUH_0000576601-mRNA-1"/>
    <property type="gene ID" value="GPUH_0000576601"/>
</dbReference>
<dbReference type="Proteomes" id="UP000271098">
    <property type="component" value="Unassembled WGS sequence"/>
</dbReference>
<accession>A0A183DAL7</accession>
<organism evidence="3">
    <name type="scientific">Gongylonema pulchrum</name>
    <dbReference type="NCBI Taxonomy" id="637853"/>
    <lineage>
        <taxon>Eukaryota</taxon>
        <taxon>Metazoa</taxon>
        <taxon>Ecdysozoa</taxon>
        <taxon>Nematoda</taxon>
        <taxon>Chromadorea</taxon>
        <taxon>Rhabditida</taxon>
        <taxon>Spirurina</taxon>
        <taxon>Spiruromorpha</taxon>
        <taxon>Spiruroidea</taxon>
        <taxon>Gongylonematidae</taxon>
        <taxon>Gongylonema</taxon>
    </lineage>
</organism>
<dbReference type="AlphaFoldDB" id="A0A183DAL7"/>
<sequence length="179" mass="20797">MKNCWKPKPEERFGMKQVLAVLEAVHEDSDFSTQCELFMAHKQEWRSEIEKQRKELEAGELKIDYAKRLRELDEREDALKMREGSQLTPSPGTAALLEDVYEWKENQVSQWIRHVGPKLCQSFKNTSTALETLNLLMSDRTQDYSTDRSIKLTESLSFVSQIFNTIQASSSLNFSQIFP</sequence>
<gene>
    <name evidence="1" type="ORF">GPUH_LOCUS5758</name>
</gene>